<organism evidence="7 8">
    <name type="scientific">Mizuhopecten yessoensis</name>
    <name type="common">Japanese scallop</name>
    <name type="synonym">Patinopecten yessoensis</name>
    <dbReference type="NCBI Taxonomy" id="6573"/>
    <lineage>
        <taxon>Eukaryota</taxon>
        <taxon>Metazoa</taxon>
        <taxon>Spiralia</taxon>
        <taxon>Lophotrochozoa</taxon>
        <taxon>Mollusca</taxon>
        <taxon>Bivalvia</taxon>
        <taxon>Autobranchia</taxon>
        <taxon>Pteriomorphia</taxon>
        <taxon>Pectinida</taxon>
        <taxon>Pectinoidea</taxon>
        <taxon>Pectinidae</taxon>
        <taxon>Mizuhopecten</taxon>
    </lineage>
</organism>
<keyword evidence="2 4" id="KW-0863">Zinc-finger</keyword>
<dbReference type="Gene3D" id="3.30.40.10">
    <property type="entry name" value="Zinc/RING finger domain, C3HC4 (zinc finger)"/>
    <property type="match status" value="1"/>
</dbReference>
<feature type="domain" description="RING-type" evidence="5">
    <location>
        <begin position="12"/>
        <end position="58"/>
    </location>
</feature>
<dbReference type="SMART" id="SM00184">
    <property type="entry name" value="RING"/>
    <property type="match status" value="1"/>
</dbReference>
<dbReference type="InterPro" id="IPR001841">
    <property type="entry name" value="Znf_RING"/>
</dbReference>
<evidence type="ECO:0000256" key="3">
    <source>
        <dbReference type="ARBA" id="ARBA00022833"/>
    </source>
</evidence>
<dbReference type="GO" id="GO:0008270">
    <property type="term" value="F:zinc ion binding"/>
    <property type="evidence" value="ECO:0007669"/>
    <property type="project" value="UniProtKB-KW"/>
</dbReference>
<dbReference type="Gene3D" id="3.30.160.60">
    <property type="entry name" value="Classic Zinc Finger"/>
    <property type="match status" value="1"/>
</dbReference>
<comment type="caution">
    <text evidence="7">The sequence shown here is derived from an EMBL/GenBank/DDBJ whole genome shotgun (WGS) entry which is preliminary data.</text>
</comment>
<evidence type="ECO:0000256" key="2">
    <source>
        <dbReference type="ARBA" id="ARBA00022771"/>
    </source>
</evidence>
<evidence type="ECO:0000313" key="8">
    <source>
        <dbReference type="Proteomes" id="UP000242188"/>
    </source>
</evidence>
<evidence type="ECO:0000256" key="1">
    <source>
        <dbReference type="ARBA" id="ARBA00022723"/>
    </source>
</evidence>
<reference evidence="7 8" key="1">
    <citation type="journal article" date="2017" name="Nat. Ecol. Evol.">
        <title>Scallop genome provides insights into evolution of bilaterian karyotype and development.</title>
        <authorList>
            <person name="Wang S."/>
            <person name="Zhang J."/>
            <person name="Jiao W."/>
            <person name="Li J."/>
            <person name="Xun X."/>
            <person name="Sun Y."/>
            <person name="Guo X."/>
            <person name="Huan P."/>
            <person name="Dong B."/>
            <person name="Zhang L."/>
            <person name="Hu X."/>
            <person name="Sun X."/>
            <person name="Wang J."/>
            <person name="Zhao C."/>
            <person name="Wang Y."/>
            <person name="Wang D."/>
            <person name="Huang X."/>
            <person name="Wang R."/>
            <person name="Lv J."/>
            <person name="Li Y."/>
            <person name="Zhang Z."/>
            <person name="Liu B."/>
            <person name="Lu W."/>
            <person name="Hui Y."/>
            <person name="Liang J."/>
            <person name="Zhou Z."/>
            <person name="Hou R."/>
            <person name="Li X."/>
            <person name="Liu Y."/>
            <person name="Li H."/>
            <person name="Ning X."/>
            <person name="Lin Y."/>
            <person name="Zhao L."/>
            <person name="Xing Q."/>
            <person name="Dou J."/>
            <person name="Li Y."/>
            <person name="Mao J."/>
            <person name="Guo H."/>
            <person name="Dou H."/>
            <person name="Li T."/>
            <person name="Mu C."/>
            <person name="Jiang W."/>
            <person name="Fu Q."/>
            <person name="Fu X."/>
            <person name="Miao Y."/>
            <person name="Liu J."/>
            <person name="Yu Q."/>
            <person name="Li R."/>
            <person name="Liao H."/>
            <person name="Li X."/>
            <person name="Kong Y."/>
            <person name="Jiang Z."/>
            <person name="Chourrout D."/>
            <person name="Li R."/>
            <person name="Bao Z."/>
        </authorList>
    </citation>
    <scope>NUCLEOTIDE SEQUENCE [LARGE SCALE GENOMIC DNA]</scope>
    <source>
        <strain evidence="7 8">PY_sf001</strain>
    </source>
</reference>
<dbReference type="InterPro" id="IPR017907">
    <property type="entry name" value="Znf_RING_CS"/>
</dbReference>
<dbReference type="OrthoDB" id="426657at2759"/>
<evidence type="ECO:0000259" key="6">
    <source>
        <dbReference type="PROSITE" id="PS50119"/>
    </source>
</evidence>
<dbReference type="SUPFAM" id="SSF57850">
    <property type="entry name" value="RING/U-box"/>
    <property type="match status" value="1"/>
</dbReference>
<dbReference type="STRING" id="6573.A0A210PII3"/>
<proteinExistence type="predicted"/>
<dbReference type="InterPro" id="IPR018957">
    <property type="entry name" value="Znf_C3HC4_RING-type"/>
</dbReference>
<dbReference type="InterPro" id="IPR011042">
    <property type="entry name" value="6-blade_b-propeller_TolB-like"/>
</dbReference>
<keyword evidence="8" id="KW-1185">Reference proteome</keyword>
<feature type="domain" description="B box-type" evidence="6">
    <location>
        <begin position="97"/>
        <end position="147"/>
    </location>
</feature>
<dbReference type="GO" id="GO:0061630">
    <property type="term" value="F:ubiquitin protein ligase activity"/>
    <property type="evidence" value="ECO:0007669"/>
    <property type="project" value="TreeGrafter"/>
</dbReference>
<dbReference type="PANTHER" id="PTHR25462:SF291">
    <property type="entry name" value="E3 UBIQUITIN-PROTEIN LIGASE TRIM45"/>
    <property type="match status" value="1"/>
</dbReference>
<dbReference type="EMBL" id="NEDP02076645">
    <property type="protein sequence ID" value="OWF36297.1"/>
    <property type="molecule type" value="Genomic_DNA"/>
</dbReference>
<dbReference type="SUPFAM" id="SSF101898">
    <property type="entry name" value="NHL repeat"/>
    <property type="match status" value="1"/>
</dbReference>
<gene>
    <name evidence="7" type="ORF">KP79_PYT19921</name>
</gene>
<dbReference type="Proteomes" id="UP000242188">
    <property type="component" value="Unassembled WGS sequence"/>
</dbReference>
<dbReference type="InterPro" id="IPR000315">
    <property type="entry name" value="Znf_B-box"/>
</dbReference>
<keyword evidence="3" id="KW-0862">Zinc</keyword>
<evidence type="ECO:0000313" key="7">
    <source>
        <dbReference type="EMBL" id="OWF36297.1"/>
    </source>
</evidence>
<dbReference type="Gene3D" id="2.120.10.30">
    <property type="entry name" value="TolB, C-terminal domain"/>
    <property type="match status" value="1"/>
</dbReference>
<protein>
    <submittedName>
        <fullName evidence="7">Tripartite motif-containing protein 45</fullName>
    </submittedName>
</protein>
<dbReference type="PROSITE" id="PS50089">
    <property type="entry name" value="ZF_RING_2"/>
    <property type="match status" value="1"/>
</dbReference>
<dbReference type="Pfam" id="PF00097">
    <property type="entry name" value="zf-C3HC4"/>
    <property type="match status" value="1"/>
</dbReference>
<dbReference type="InterPro" id="IPR013083">
    <property type="entry name" value="Znf_RING/FYVE/PHD"/>
</dbReference>
<sequence>MAASSPAVRLLCPLCSQGYDTPRLLPCEHSFCSGCLQTYIGSLGLVAGDKGFPCPVCTLTTPVPDNTAPVEEWASLFPLNRLFEALLQLPSPSKSSPTDALCDPCKMLQDTNHALYRCSNCSQFLCSSCESYHQRNRFTASHTVIPIERGNGPSAGVCVDIFCKSHPRKIINAFCREHKALCCSSCASSIHEGCSGMMSVDDVTTDSVSTVAETTQRKVNEIGTHVETLREIKEENIKTLDCENAKLLMVMKRIVDGAKSQLDDLLTDFQENLHLEWEENRQRLVSDLTHTEMFSVDLDNRCALVSGLRENSLTSQLFIAQEMVKAQVKSHVRNMRNILERDIDITEVDIDMNIAVLDEKSVSAIRNYGGVSVTEIKSPRTRTITKNLETNVKEMDAIIDLSIQEETAKLTERSVSRFVEMLGGKQAAKLTGGAYFPNGKCLMADQKHRRLLLFDQNYKIEKAMSIDKPPSDIVYSARHQSVFIAVGYYFDKDIYRYSFDNDSIEYQDKLKVPKGTWGISVIDDVILAGGPNSVEMISVDGTSLNSFPTNGVCTYVAACRRSNSFWFKDGDNVVCMKMDGTSGFRYQDKDLKGVSGIACDQFGNAYVCSRETGHVHQIFNDGTSGRILLKMQHNISRPNGIVFHPTRHEFVITSDGEPTAFEVYKFD</sequence>
<evidence type="ECO:0000256" key="4">
    <source>
        <dbReference type="PROSITE-ProRule" id="PRU00024"/>
    </source>
</evidence>
<dbReference type="CDD" id="cd19809">
    <property type="entry name" value="Bbox1_TRIM45_C-X"/>
    <property type="match status" value="1"/>
</dbReference>
<accession>A0A210PII3</accession>
<dbReference type="AlphaFoldDB" id="A0A210PII3"/>
<keyword evidence="1" id="KW-0479">Metal-binding</keyword>
<dbReference type="SUPFAM" id="SSF57845">
    <property type="entry name" value="B-box zinc-binding domain"/>
    <property type="match status" value="1"/>
</dbReference>
<dbReference type="PROSITE" id="PS00518">
    <property type="entry name" value="ZF_RING_1"/>
    <property type="match status" value="1"/>
</dbReference>
<name>A0A210PII3_MIZYE</name>
<dbReference type="PANTHER" id="PTHR25462">
    <property type="entry name" value="BONUS, ISOFORM C-RELATED"/>
    <property type="match status" value="1"/>
</dbReference>
<dbReference type="InterPro" id="IPR047153">
    <property type="entry name" value="TRIM45/56/19-like"/>
</dbReference>
<dbReference type="CDD" id="cd19756">
    <property type="entry name" value="Bbox2"/>
    <property type="match status" value="1"/>
</dbReference>
<evidence type="ECO:0000259" key="5">
    <source>
        <dbReference type="PROSITE" id="PS50089"/>
    </source>
</evidence>
<dbReference type="PROSITE" id="PS50119">
    <property type="entry name" value="ZF_BBOX"/>
    <property type="match status" value="1"/>
</dbReference>
<dbReference type="CDD" id="cd16579">
    <property type="entry name" value="RING-HC_PML_C-V"/>
    <property type="match status" value="1"/>
</dbReference>